<feature type="compositionally biased region" description="Gly residues" evidence="1">
    <location>
        <begin position="236"/>
        <end position="247"/>
    </location>
</feature>
<proteinExistence type="predicted"/>
<feature type="compositionally biased region" description="Low complexity" evidence="1">
    <location>
        <begin position="215"/>
        <end position="235"/>
    </location>
</feature>
<gene>
    <name evidence="2" type="ORF">AMON00008_LOCUS52836</name>
</gene>
<dbReference type="EMBL" id="HBNR01074380">
    <property type="protein sequence ID" value="CAE4650680.1"/>
    <property type="molecule type" value="Transcribed_RNA"/>
</dbReference>
<evidence type="ECO:0000256" key="1">
    <source>
        <dbReference type="SAM" id="MobiDB-lite"/>
    </source>
</evidence>
<protein>
    <submittedName>
        <fullName evidence="2">Uncharacterized protein</fullName>
    </submittedName>
</protein>
<feature type="region of interest" description="Disordered" evidence="1">
    <location>
        <begin position="210"/>
        <end position="257"/>
    </location>
</feature>
<organism evidence="2">
    <name type="scientific">Alexandrium monilatum</name>
    <dbReference type="NCBI Taxonomy" id="311494"/>
    <lineage>
        <taxon>Eukaryota</taxon>
        <taxon>Sar</taxon>
        <taxon>Alveolata</taxon>
        <taxon>Dinophyceae</taxon>
        <taxon>Gonyaulacales</taxon>
        <taxon>Pyrocystaceae</taxon>
        <taxon>Alexandrium</taxon>
    </lineage>
</organism>
<name>A0A7S4WF95_9DINO</name>
<dbReference type="AlphaFoldDB" id="A0A7S4WF95"/>
<reference evidence="2" key="1">
    <citation type="submission" date="2021-01" db="EMBL/GenBank/DDBJ databases">
        <authorList>
            <person name="Corre E."/>
            <person name="Pelletier E."/>
            <person name="Niang G."/>
            <person name="Scheremetjew M."/>
            <person name="Finn R."/>
            <person name="Kale V."/>
            <person name="Holt S."/>
            <person name="Cochrane G."/>
            <person name="Meng A."/>
            <person name="Brown T."/>
            <person name="Cohen L."/>
        </authorList>
    </citation>
    <scope>NUCLEOTIDE SEQUENCE</scope>
    <source>
        <strain evidence="2">CCMP3105</strain>
    </source>
</reference>
<sequence>MSTEGIGRLLAAAATLSDTELAVSLEGLLSRRPAAREVLLSVWRAEEAVATSVPGAAARLPAAVAAAGAAPAAAPASAPQPKFVPAQGPTTRFVAEACGFAARSGSSKLGTEHVLAAAVFTLQEESTRALGGLLYGQLADLLKKSSLDPLPSGERPSGGETLRRDPEAEKLFSVLDGAGPAALLAALQRLPNQAGATQLLEMARIFAQRAAPQQPEGGTEAPTPAAADAEAAAGAGAEGDAGAGAASGGATLASSQPGSTASRILARARCFAAFNSSRTVGTDHLLATGVELFPEAAADALTKPVYEQLVQLLEKSSLEVPPADAPSGENLAIDTDAMELVEGEVGVEGGATELFKALQDLPDAAAAIQLMEMAKIFAVRSG</sequence>
<accession>A0A7S4WF95</accession>
<evidence type="ECO:0000313" key="2">
    <source>
        <dbReference type="EMBL" id="CAE4650680.1"/>
    </source>
</evidence>
<feature type="region of interest" description="Disordered" evidence="1">
    <location>
        <begin position="145"/>
        <end position="164"/>
    </location>
</feature>